<dbReference type="EMBL" id="JAVRBK010000001">
    <property type="protein sequence ID" value="KAK5649594.1"/>
    <property type="molecule type" value="Genomic_DNA"/>
</dbReference>
<evidence type="ECO:0000256" key="2">
    <source>
        <dbReference type="ARBA" id="ARBA00022676"/>
    </source>
</evidence>
<proteinExistence type="inferred from homology"/>
<dbReference type="InterPro" id="IPR050271">
    <property type="entry name" value="UDP-glycosyltransferase"/>
</dbReference>
<dbReference type="Gene3D" id="3.40.50.2000">
    <property type="entry name" value="Glycogen Phosphorylase B"/>
    <property type="match status" value="1"/>
</dbReference>
<accession>A0AAN7VUN7</accession>
<keyword evidence="5" id="KW-1133">Transmembrane helix</keyword>
<dbReference type="InterPro" id="IPR002213">
    <property type="entry name" value="UDP_glucos_trans"/>
</dbReference>
<dbReference type="PANTHER" id="PTHR48043:SF159">
    <property type="entry name" value="EG:EG0003.4 PROTEIN-RELATED"/>
    <property type="match status" value="1"/>
</dbReference>
<protein>
    <recommendedName>
        <fullName evidence="5">UDP-glucuronosyltransferase</fullName>
        <ecNumber evidence="5">2.4.1.17</ecNumber>
    </recommendedName>
</protein>
<dbReference type="Pfam" id="PF00201">
    <property type="entry name" value="UDPGT"/>
    <property type="match status" value="1"/>
</dbReference>
<comment type="caution">
    <text evidence="6">The sequence shown here is derived from an EMBL/GenBank/DDBJ whole genome shotgun (WGS) entry which is preliminary data.</text>
</comment>
<comment type="subcellular location">
    <subcellularLocation>
        <location evidence="5">Membrane</location>
        <topology evidence="5">Single-pass membrane protein</topology>
    </subcellularLocation>
</comment>
<gene>
    <name evidence="6" type="ORF">RI129_000623</name>
</gene>
<dbReference type="Proteomes" id="UP001329430">
    <property type="component" value="Chromosome 1"/>
</dbReference>
<dbReference type="AlphaFoldDB" id="A0AAN7VUN7"/>
<evidence type="ECO:0000256" key="5">
    <source>
        <dbReference type="RuleBase" id="RU362059"/>
    </source>
</evidence>
<evidence type="ECO:0000313" key="7">
    <source>
        <dbReference type="Proteomes" id="UP001329430"/>
    </source>
</evidence>
<dbReference type="GO" id="GO:0016020">
    <property type="term" value="C:membrane"/>
    <property type="evidence" value="ECO:0007669"/>
    <property type="project" value="UniProtKB-SubCell"/>
</dbReference>
<keyword evidence="3 4" id="KW-0808">Transferase</keyword>
<keyword evidence="2 4" id="KW-0328">Glycosyltransferase</keyword>
<comment type="catalytic activity">
    <reaction evidence="5">
        <text>glucuronate acceptor + UDP-alpha-D-glucuronate = acceptor beta-D-glucuronoside + UDP + H(+)</text>
        <dbReference type="Rhea" id="RHEA:21032"/>
        <dbReference type="ChEBI" id="CHEBI:15378"/>
        <dbReference type="ChEBI" id="CHEBI:58052"/>
        <dbReference type="ChEBI" id="CHEBI:58223"/>
        <dbReference type="ChEBI" id="CHEBI:132367"/>
        <dbReference type="ChEBI" id="CHEBI:132368"/>
        <dbReference type="EC" id="2.4.1.17"/>
    </reaction>
</comment>
<comment type="caution">
    <text evidence="5">Lacks conserved residue(s) required for the propagation of feature annotation.</text>
</comment>
<dbReference type="PANTHER" id="PTHR48043">
    <property type="entry name" value="EG:EG0003.4 PROTEIN-RELATED"/>
    <property type="match status" value="1"/>
</dbReference>
<evidence type="ECO:0000256" key="1">
    <source>
        <dbReference type="ARBA" id="ARBA00009995"/>
    </source>
</evidence>
<dbReference type="EC" id="2.4.1.17" evidence="5"/>
<dbReference type="PROSITE" id="PS00375">
    <property type="entry name" value="UDPGT"/>
    <property type="match status" value="1"/>
</dbReference>
<keyword evidence="5" id="KW-0812">Transmembrane</keyword>
<evidence type="ECO:0000256" key="4">
    <source>
        <dbReference type="RuleBase" id="RU003718"/>
    </source>
</evidence>
<dbReference type="FunFam" id="3.40.50.2000:FF:000050">
    <property type="entry name" value="UDP-glucuronosyltransferase"/>
    <property type="match status" value="1"/>
</dbReference>
<dbReference type="InterPro" id="IPR035595">
    <property type="entry name" value="UDP_glycos_trans_CS"/>
</dbReference>
<reference evidence="6 7" key="1">
    <citation type="journal article" date="2024" name="Insects">
        <title>An Improved Chromosome-Level Genome Assembly of the Firefly Pyrocoelia pectoralis.</title>
        <authorList>
            <person name="Fu X."/>
            <person name="Meyer-Rochow V.B."/>
            <person name="Ballantyne L."/>
            <person name="Zhu X."/>
        </authorList>
    </citation>
    <scope>NUCLEOTIDE SEQUENCE [LARGE SCALE GENOMIC DNA]</scope>
    <source>
        <strain evidence="6">XCY_ONT2</strain>
    </source>
</reference>
<keyword evidence="7" id="KW-1185">Reference proteome</keyword>
<sequence>MYVFKIFYFFSAFICVSNAARILGIFHLHSYSHYQLGEMLLKELASRGHEVTMITPVEEKEKIKNFRIITLTNTFEHLKEMKFDMFNFAERSAFSSVFKMNEMMLPFIENTLNHTNVQNLIKSNDKFDLVIIERLLNDAFHGFCAHFEAHCVISSSVPPSYTSNMQMGNFVPPSYMPDLHASLSSKMNFFERAYNGLVYFIGIILFHTHVIPTHNDIMHKYFPTVSHHLTDIFYNVSLTLFNSHVGVNTVIPLSPNMIDIGGYHIKPTAALPKDLKEYLDNAKEGVIFFSMGSNLRSRDLTDTRREAILKAFAELSEKVLWKWEDESLPNQSSNVRISKWVPQNDVLAHPNVKLFVTHGGLLSTLEAIYHGVPIVGIPVYGDQHSNMKIAEEYNYGIGIALADLTAEGLLKCINTVLQNPEYLENARRRSKVLQDNPIPPLEKAIFWIEYVLRHNGAHHLKTASLNLRWYQFLLLDVVAFLTFLVIAPMFICYKICKKLTLKRKAVKKIKKS</sequence>
<comment type="similarity">
    <text evidence="1 4">Belongs to the UDP-glycosyltransferase family.</text>
</comment>
<evidence type="ECO:0000256" key="3">
    <source>
        <dbReference type="ARBA" id="ARBA00022679"/>
    </source>
</evidence>
<feature type="transmembrane region" description="Helical" evidence="5">
    <location>
        <begin position="469"/>
        <end position="493"/>
    </location>
</feature>
<evidence type="ECO:0000313" key="6">
    <source>
        <dbReference type="EMBL" id="KAK5649594.1"/>
    </source>
</evidence>
<keyword evidence="5" id="KW-0472">Membrane</keyword>
<feature type="transmembrane region" description="Helical" evidence="5">
    <location>
        <begin position="6"/>
        <end position="26"/>
    </location>
</feature>
<name>A0AAN7VUN7_9COLE</name>
<dbReference type="SUPFAM" id="SSF53756">
    <property type="entry name" value="UDP-Glycosyltransferase/glycogen phosphorylase"/>
    <property type="match status" value="1"/>
</dbReference>
<dbReference type="GO" id="GO:0015020">
    <property type="term" value="F:glucuronosyltransferase activity"/>
    <property type="evidence" value="ECO:0007669"/>
    <property type="project" value="UniProtKB-EC"/>
</dbReference>
<dbReference type="CDD" id="cd03784">
    <property type="entry name" value="GT1_Gtf-like"/>
    <property type="match status" value="1"/>
</dbReference>
<organism evidence="6 7">
    <name type="scientific">Pyrocoelia pectoralis</name>
    <dbReference type="NCBI Taxonomy" id="417401"/>
    <lineage>
        <taxon>Eukaryota</taxon>
        <taxon>Metazoa</taxon>
        <taxon>Ecdysozoa</taxon>
        <taxon>Arthropoda</taxon>
        <taxon>Hexapoda</taxon>
        <taxon>Insecta</taxon>
        <taxon>Pterygota</taxon>
        <taxon>Neoptera</taxon>
        <taxon>Endopterygota</taxon>
        <taxon>Coleoptera</taxon>
        <taxon>Polyphaga</taxon>
        <taxon>Elateriformia</taxon>
        <taxon>Elateroidea</taxon>
        <taxon>Lampyridae</taxon>
        <taxon>Lampyrinae</taxon>
        <taxon>Pyrocoelia</taxon>
    </lineage>
</organism>